<accession>A0ABS9BUD2</accession>
<dbReference type="Proteomes" id="UP001201449">
    <property type="component" value="Unassembled WGS sequence"/>
</dbReference>
<dbReference type="InterPro" id="IPR007421">
    <property type="entry name" value="Schlafen_AlbA_2_dom"/>
</dbReference>
<dbReference type="InterPro" id="IPR038461">
    <property type="entry name" value="Schlafen_AlbA_2_dom_sf"/>
</dbReference>
<comment type="caution">
    <text evidence="2">The sequence shown here is derived from an EMBL/GenBank/DDBJ whole genome shotgun (WGS) entry which is preliminary data.</text>
</comment>
<dbReference type="PANTHER" id="PTHR30595">
    <property type="entry name" value="GLPR-RELATED TRANSCRIPTIONAL REPRESSOR"/>
    <property type="match status" value="1"/>
</dbReference>
<dbReference type="Gene3D" id="3.30.950.30">
    <property type="entry name" value="Schlafen, AAA domain"/>
    <property type="match status" value="1"/>
</dbReference>
<dbReference type="GO" id="GO:0005524">
    <property type="term" value="F:ATP binding"/>
    <property type="evidence" value="ECO:0007669"/>
    <property type="project" value="UniProtKB-KW"/>
</dbReference>
<gene>
    <name evidence="2" type="ORF">L0U89_07760</name>
</gene>
<organism evidence="2 3">
    <name type="scientific">Mariniradius sediminis</name>
    <dbReference type="NCBI Taxonomy" id="2909237"/>
    <lineage>
        <taxon>Bacteria</taxon>
        <taxon>Pseudomonadati</taxon>
        <taxon>Bacteroidota</taxon>
        <taxon>Cytophagia</taxon>
        <taxon>Cytophagales</taxon>
        <taxon>Cyclobacteriaceae</taxon>
        <taxon>Mariniradius</taxon>
    </lineage>
</organism>
<sequence>MIIPKKNDDIIKALIKRGEGENLDFKMAINSPQKIAKTLAAFANTSGGIILVGINDQRKIIGVDVDEEMHMVELANAAFLSPSLGLEYEVFEMAADYGESEEDINLLLIRVDKSKNKCFFKAPDGSLSLFHRIGDRNAMVPMPSDPNSPQAEN</sequence>
<protein>
    <submittedName>
        <fullName evidence="2">ATP-binding protein</fullName>
    </submittedName>
</protein>
<evidence type="ECO:0000313" key="3">
    <source>
        <dbReference type="Proteomes" id="UP001201449"/>
    </source>
</evidence>
<evidence type="ECO:0000259" key="1">
    <source>
        <dbReference type="Pfam" id="PF04326"/>
    </source>
</evidence>
<feature type="domain" description="Schlafen AlbA-2" evidence="1">
    <location>
        <begin position="19"/>
        <end position="137"/>
    </location>
</feature>
<name>A0ABS9BUD2_9BACT</name>
<evidence type="ECO:0000313" key="2">
    <source>
        <dbReference type="EMBL" id="MCF1750964.1"/>
    </source>
</evidence>
<keyword evidence="3" id="KW-1185">Reference proteome</keyword>
<dbReference type="Pfam" id="PF04326">
    <property type="entry name" value="SLFN_AlbA_2"/>
    <property type="match status" value="1"/>
</dbReference>
<dbReference type="EMBL" id="JAKEVZ010000005">
    <property type="protein sequence ID" value="MCF1750964.1"/>
    <property type="molecule type" value="Genomic_DNA"/>
</dbReference>
<keyword evidence="2" id="KW-0547">Nucleotide-binding</keyword>
<proteinExistence type="predicted"/>
<dbReference type="PANTHER" id="PTHR30595:SF6">
    <property type="entry name" value="SCHLAFEN ALBA-2 DOMAIN-CONTAINING PROTEIN"/>
    <property type="match status" value="1"/>
</dbReference>
<reference evidence="2 3" key="1">
    <citation type="submission" date="2022-01" db="EMBL/GenBank/DDBJ databases">
        <title>Mariniradius saccharolyticus sp. nov., isolated from sediment of a river.</title>
        <authorList>
            <person name="Liu H."/>
        </authorList>
    </citation>
    <scope>NUCLEOTIDE SEQUENCE [LARGE SCALE GENOMIC DNA]</scope>
    <source>
        <strain evidence="2 3">RY-2</strain>
    </source>
</reference>
<keyword evidence="2" id="KW-0067">ATP-binding</keyword>
<dbReference type="RefSeq" id="WP_234861017.1">
    <property type="nucleotide sequence ID" value="NZ_JAKEVZ010000005.1"/>
</dbReference>